<keyword evidence="5" id="KW-0539">Nucleus</keyword>
<proteinExistence type="predicted"/>
<dbReference type="PANTHER" id="PTHR46481:SF10">
    <property type="entry name" value="ZINC FINGER BED DOMAIN-CONTAINING PROTEIN 39"/>
    <property type="match status" value="1"/>
</dbReference>
<dbReference type="SUPFAM" id="SSF53098">
    <property type="entry name" value="Ribonuclease H-like"/>
    <property type="match status" value="1"/>
</dbReference>
<dbReference type="PANTHER" id="PTHR46481">
    <property type="entry name" value="ZINC FINGER BED DOMAIN-CONTAINING PROTEIN 4"/>
    <property type="match status" value="1"/>
</dbReference>
<protein>
    <submittedName>
        <fullName evidence="6">Uncharacterized protein</fullName>
    </submittedName>
</protein>
<keyword evidence="3" id="KW-0863">Zinc-finger</keyword>
<comment type="caution">
    <text evidence="6">The sequence shown here is derived from an EMBL/GenBank/DDBJ whole genome shotgun (WGS) entry which is preliminary data.</text>
</comment>
<keyword evidence="2" id="KW-0479">Metal-binding</keyword>
<dbReference type="OrthoDB" id="1607513at2759"/>
<dbReference type="InterPro" id="IPR052035">
    <property type="entry name" value="ZnF_BED_domain_contain"/>
</dbReference>
<name>A0A9Q1CDM3_HOLLE</name>
<dbReference type="EMBL" id="JAIZAY010000004">
    <property type="protein sequence ID" value="KAJ8042788.1"/>
    <property type="molecule type" value="Genomic_DNA"/>
</dbReference>
<dbReference type="GO" id="GO:0005634">
    <property type="term" value="C:nucleus"/>
    <property type="evidence" value="ECO:0007669"/>
    <property type="project" value="UniProtKB-SubCell"/>
</dbReference>
<accession>A0A9Q1CDM3</accession>
<gene>
    <name evidence="6" type="ORF">HOLleu_09644</name>
</gene>
<dbReference type="InterPro" id="IPR012337">
    <property type="entry name" value="RNaseH-like_sf"/>
</dbReference>
<evidence type="ECO:0000256" key="1">
    <source>
        <dbReference type="ARBA" id="ARBA00004123"/>
    </source>
</evidence>
<reference evidence="6" key="1">
    <citation type="submission" date="2021-10" db="EMBL/GenBank/DDBJ databases">
        <title>Tropical sea cucumber genome reveals ecological adaptation and Cuvierian tubules defense mechanism.</title>
        <authorList>
            <person name="Chen T."/>
        </authorList>
    </citation>
    <scope>NUCLEOTIDE SEQUENCE</scope>
    <source>
        <strain evidence="6">Nanhai2018</strain>
        <tissue evidence="6">Muscle</tissue>
    </source>
</reference>
<evidence type="ECO:0000256" key="5">
    <source>
        <dbReference type="ARBA" id="ARBA00023242"/>
    </source>
</evidence>
<dbReference type="Proteomes" id="UP001152320">
    <property type="component" value="Chromosome 4"/>
</dbReference>
<evidence type="ECO:0000256" key="2">
    <source>
        <dbReference type="ARBA" id="ARBA00022723"/>
    </source>
</evidence>
<comment type="subcellular location">
    <subcellularLocation>
        <location evidence="1">Nucleus</location>
    </subcellularLocation>
</comment>
<dbReference type="GO" id="GO:0008270">
    <property type="term" value="F:zinc ion binding"/>
    <property type="evidence" value="ECO:0007669"/>
    <property type="project" value="UniProtKB-KW"/>
</dbReference>
<keyword evidence="4" id="KW-0862">Zinc</keyword>
<organism evidence="6 7">
    <name type="scientific">Holothuria leucospilota</name>
    <name type="common">Black long sea cucumber</name>
    <name type="synonym">Mertensiothuria leucospilota</name>
    <dbReference type="NCBI Taxonomy" id="206669"/>
    <lineage>
        <taxon>Eukaryota</taxon>
        <taxon>Metazoa</taxon>
        <taxon>Echinodermata</taxon>
        <taxon>Eleutherozoa</taxon>
        <taxon>Echinozoa</taxon>
        <taxon>Holothuroidea</taxon>
        <taxon>Aspidochirotacea</taxon>
        <taxon>Aspidochirotida</taxon>
        <taxon>Holothuriidae</taxon>
        <taxon>Holothuria</taxon>
    </lineage>
</organism>
<evidence type="ECO:0000313" key="7">
    <source>
        <dbReference type="Proteomes" id="UP001152320"/>
    </source>
</evidence>
<evidence type="ECO:0000256" key="3">
    <source>
        <dbReference type="ARBA" id="ARBA00022771"/>
    </source>
</evidence>
<evidence type="ECO:0000256" key="4">
    <source>
        <dbReference type="ARBA" id="ARBA00022833"/>
    </source>
</evidence>
<dbReference type="AlphaFoldDB" id="A0A9Q1CDM3"/>
<sequence length="105" mass="11247">MGTNGKDEGVWHTAAALTQQMSAIVEEWALEKKLGTIVHDNASNIKNIGRSLGGDDMPCDGHTLQLCINNGLKAHANIGRIISCGRRLAGHFKRSVVATKALTLK</sequence>
<keyword evidence="7" id="KW-1185">Reference proteome</keyword>
<evidence type="ECO:0000313" key="6">
    <source>
        <dbReference type="EMBL" id="KAJ8042788.1"/>
    </source>
</evidence>